<keyword evidence="1" id="KW-1133">Transmembrane helix</keyword>
<feature type="transmembrane region" description="Helical" evidence="1">
    <location>
        <begin position="111"/>
        <end position="129"/>
    </location>
</feature>
<comment type="caution">
    <text evidence="2">The sequence shown here is derived from an EMBL/GenBank/DDBJ whole genome shotgun (WGS) entry which is preliminary data.</text>
</comment>
<name>A0ABR6EXC9_9SPHI</name>
<reference evidence="2 3" key="1">
    <citation type="submission" date="2019-11" db="EMBL/GenBank/DDBJ databases">
        <title>Description of Pedobacter sp. LMG 31462T.</title>
        <authorList>
            <person name="Carlier A."/>
            <person name="Qi S."/>
            <person name="Vandamme P."/>
        </authorList>
    </citation>
    <scope>NUCLEOTIDE SEQUENCE [LARGE SCALE GENOMIC DNA]</scope>
    <source>
        <strain evidence="2 3">LMG 31462</strain>
    </source>
</reference>
<evidence type="ECO:0000256" key="1">
    <source>
        <dbReference type="SAM" id="Phobius"/>
    </source>
</evidence>
<gene>
    <name evidence="2" type="ORF">GM920_13515</name>
</gene>
<keyword evidence="3" id="KW-1185">Reference proteome</keyword>
<proteinExistence type="predicted"/>
<evidence type="ECO:0000313" key="3">
    <source>
        <dbReference type="Proteomes" id="UP000636110"/>
    </source>
</evidence>
<evidence type="ECO:0000313" key="2">
    <source>
        <dbReference type="EMBL" id="MBB2149914.1"/>
    </source>
</evidence>
<accession>A0ABR6EXC9</accession>
<dbReference type="RefSeq" id="WP_182958164.1">
    <property type="nucleotide sequence ID" value="NZ_WNXC01000004.1"/>
</dbReference>
<dbReference type="EMBL" id="WNXC01000004">
    <property type="protein sequence ID" value="MBB2149914.1"/>
    <property type="molecule type" value="Genomic_DNA"/>
</dbReference>
<dbReference type="Proteomes" id="UP000636110">
    <property type="component" value="Unassembled WGS sequence"/>
</dbReference>
<keyword evidence="1" id="KW-0812">Transmembrane</keyword>
<protein>
    <submittedName>
        <fullName evidence="2">Uncharacterized protein</fullName>
    </submittedName>
</protein>
<organism evidence="2 3">
    <name type="scientific">Pedobacter gandavensis</name>
    <dbReference type="NCBI Taxonomy" id="2679963"/>
    <lineage>
        <taxon>Bacteria</taxon>
        <taxon>Pseudomonadati</taxon>
        <taxon>Bacteroidota</taxon>
        <taxon>Sphingobacteriia</taxon>
        <taxon>Sphingobacteriales</taxon>
        <taxon>Sphingobacteriaceae</taxon>
        <taxon>Pedobacter</taxon>
    </lineage>
</organism>
<sequence length="134" mass="15458">MSRLFFILMLLFFGVLISDCGLFKNTSKSSKEVQAEASVFRFYGDSSSYEEEVLIWPKGTFSYSPGTGFFGEAEKVQLKEKGRKTVLAAEMSNLQYSAKEKLLVKESNLDWMFWVLICGFGIYLAFKFYKKWQV</sequence>
<keyword evidence="1" id="KW-0472">Membrane</keyword>